<feature type="transmembrane region" description="Helical" evidence="10">
    <location>
        <begin position="399"/>
        <end position="419"/>
    </location>
</feature>
<dbReference type="PANTHER" id="PTHR30540:SF94">
    <property type="entry name" value="POTASSIUM TRANSPORTER 5"/>
    <property type="match status" value="1"/>
</dbReference>
<feature type="transmembrane region" description="Helical" evidence="10">
    <location>
        <begin position="359"/>
        <end position="379"/>
    </location>
</feature>
<evidence type="ECO:0000256" key="9">
    <source>
        <dbReference type="ARBA" id="ARBA00023136"/>
    </source>
</evidence>
<evidence type="ECO:0000256" key="10">
    <source>
        <dbReference type="RuleBase" id="RU321113"/>
    </source>
</evidence>
<evidence type="ECO:0000256" key="8">
    <source>
        <dbReference type="ARBA" id="ARBA00023065"/>
    </source>
</evidence>
<evidence type="ECO:0000256" key="5">
    <source>
        <dbReference type="ARBA" id="ARBA00022692"/>
    </source>
</evidence>
<dbReference type="PANTHER" id="PTHR30540">
    <property type="entry name" value="OSMOTIC STRESS POTASSIUM TRANSPORTER"/>
    <property type="match status" value="1"/>
</dbReference>
<evidence type="ECO:0000259" key="13">
    <source>
        <dbReference type="Pfam" id="PF22776"/>
    </source>
</evidence>
<feature type="region of interest" description="Disordered" evidence="11">
    <location>
        <begin position="693"/>
        <end position="752"/>
    </location>
</feature>
<dbReference type="InterPro" id="IPR053952">
    <property type="entry name" value="K_trans_C"/>
</dbReference>
<evidence type="ECO:0000256" key="1">
    <source>
        <dbReference type="ARBA" id="ARBA00004141"/>
    </source>
</evidence>
<protein>
    <recommendedName>
        <fullName evidence="10">Potassium transporter</fullName>
    </recommendedName>
</protein>
<feature type="transmembrane region" description="Helical" evidence="10">
    <location>
        <begin position="122"/>
        <end position="148"/>
    </location>
</feature>
<evidence type="ECO:0000256" key="4">
    <source>
        <dbReference type="ARBA" id="ARBA00022538"/>
    </source>
</evidence>
<keyword evidence="3" id="KW-0813">Transport</keyword>
<dbReference type="Pfam" id="PF22776">
    <property type="entry name" value="K_trans_C"/>
    <property type="match status" value="1"/>
</dbReference>
<keyword evidence="4 10" id="KW-0633">Potassium transport</keyword>
<accession>A0AAV7H406</accession>
<feature type="domain" description="K+ potassium transporter C-terminal" evidence="13">
    <location>
        <begin position="588"/>
        <end position="833"/>
    </location>
</feature>
<feature type="transmembrane region" description="Helical" evidence="10">
    <location>
        <begin position="480"/>
        <end position="503"/>
    </location>
</feature>
<name>A0AAV7H406_DENCH</name>
<keyword evidence="15" id="KW-1185">Reference proteome</keyword>
<sequence>MQSNKEESKKLERLTLMAGTVHTEANKVEEAGAKVAEPEPDLKGKKLSWGKLRQFDSFHLEAGRIPNINGHGMKLVFKQDGWTKTLALAFQSIGVVYGDIGTSPLYVYSSTFTDGIKKKDDILGVLSLILYTLILIPLIKYVFIVLWANDDGDGGTFALYSLISRHVKISLIPNQQAEDAMLSNYKLETPSRKLKRAQWIKHKLESSKMLQVVLFLFTILATSMIIGDGVLTPAISVLSAVSGIKVKAASLSQGQIALISIVILVLLFSVQRFGTDKVGYAFAPIILLWFTLIGGIGLYNLVKYDVGVLRAFNPKYIVDYFRRNGKKAWTSLGGIVLCITGTEAMFADLSHFSVRAIQISFSAVLFPAVSLAYIGQASYLTKFPEEVDNTFYKSIPGPLFWPSFIIAIAAAIIASQAMISGAFSIIQQSQGLSCFPRVRVVHTSTEYEGQVYIPEINYTLMVASVLVTGIFRSTTNIGNAYGIAVVSVMLITTALVTLVMLLIWKTSIWWISLFLIVIGGIEAIYLSAVLSKFIKGGFLPLAFAFFLMLIMGIWHYVHVKHYNFELENKVSSNYIQELALDRSITRIPGIGLLYSELVQGIPPIFRLFIEKIPSIHSVFVFVSVKRLPISKVEPHERFLFRQLEPREFRLFKCVVRYGYKDAIEAAKDFEKTLIKQLKEFIYHEFIIQEGGSPLQNAPLEEPVTEATESNQRRAGSNTIHADETLKAHGSASNSSGSILPANSNRSANSSDRRVGALIPAIEEEKQYIQKEMEKGVVYLLGETEMVAKPNSSIIKRVVVNNIYHFIRRNFRQGDEAMSIPKARLLKVGVSYEI</sequence>
<evidence type="ECO:0000256" key="6">
    <source>
        <dbReference type="ARBA" id="ARBA00022958"/>
    </source>
</evidence>
<evidence type="ECO:0000259" key="12">
    <source>
        <dbReference type="Pfam" id="PF02705"/>
    </source>
</evidence>
<evidence type="ECO:0000256" key="11">
    <source>
        <dbReference type="SAM" id="MobiDB-lite"/>
    </source>
</evidence>
<evidence type="ECO:0000313" key="15">
    <source>
        <dbReference type="Proteomes" id="UP000775213"/>
    </source>
</evidence>
<dbReference type="GO" id="GO:0015079">
    <property type="term" value="F:potassium ion transmembrane transporter activity"/>
    <property type="evidence" value="ECO:0007669"/>
    <property type="project" value="UniProtKB-UniRule"/>
</dbReference>
<evidence type="ECO:0000256" key="3">
    <source>
        <dbReference type="ARBA" id="ARBA00022448"/>
    </source>
</evidence>
<comment type="caution">
    <text evidence="10">Lacks conserved residue(s) required for the propagation of feature annotation.</text>
</comment>
<dbReference type="InterPro" id="IPR053951">
    <property type="entry name" value="K_trans_N"/>
</dbReference>
<feature type="transmembrane region" description="Helical" evidence="10">
    <location>
        <begin position="537"/>
        <end position="557"/>
    </location>
</feature>
<proteinExistence type="inferred from homology"/>
<dbReference type="NCBIfam" id="TIGR00794">
    <property type="entry name" value="kup"/>
    <property type="match status" value="1"/>
</dbReference>
<evidence type="ECO:0000256" key="7">
    <source>
        <dbReference type="ARBA" id="ARBA00022989"/>
    </source>
</evidence>
<dbReference type="AlphaFoldDB" id="A0AAV7H406"/>
<feature type="compositionally biased region" description="Polar residues" evidence="11">
    <location>
        <begin position="706"/>
        <end position="719"/>
    </location>
</feature>
<organism evidence="14 15">
    <name type="scientific">Dendrobium chrysotoxum</name>
    <name type="common">Orchid</name>
    <dbReference type="NCBI Taxonomy" id="161865"/>
    <lineage>
        <taxon>Eukaryota</taxon>
        <taxon>Viridiplantae</taxon>
        <taxon>Streptophyta</taxon>
        <taxon>Embryophyta</taxon>
        <taxon>Tracheophyta</taxon>
        <taxon>Spermatophyta</taxon>
        <taxon>Magnoliopsida</taxon>
        <taxon>Liliopsida</taxon>
        <taxon>Asparagales</taxon>
        <taxon>Orchidaceae</taxon>
        <taxon>Epidendroideae</taxon>
        <taxon>Malaxideae</taxon>
        <taxon>Dendrobiinae</taxon>
        <taxon>Dendrobium</taxon>
    </lineage>
</organism>
<comment type="caution">
    <text evidence="14">The sequence shown here is derived from an EMBL/GenBank/DDBJ whole genome shotgun (WGS) entry which is preliminary data.</text>
</comment>
<keyword evidence="7 10" id="KW-1133">Transmembrane helix</keyword>
<comment type="function">
    <text evidence="10">Potassium transporter.</text>
</comment>
<dbReference type="EMBL" id="JAGFBR010000008">
    <property type="protein sequence ID" value="KAH0463206.1"/>
    <property type="molecule type" value="Genomic_DNA"/>
</dbReference>
<comment type="similarity">
    <text evidence="2 10">Belongs to the HAK/KUP transporter (TC 2.A.72.3) family.</text>
</comment>
<feature type="transmembrane region" description="Helical" evidence="10">
    <location>
        <begin position="509"/>
        <end position="530"/>
    </location>
</feature>
<feature type="transmembrane region" description="Helical" evidence="10">
    <location>
        <begin position="280"/>
        <end position="302"/>
    </location>
</feature>
<dbReference type="GO" id="GO:0016020">
    <property type="term" value="C:membrane"/>
    <property type="evidence" value="ECO:0007669"/>
    <property type="project" value="UniProtKB-SubCell"/>
</dbReference>
<feature type="domain" description="K+ potassium transporter integral membrane" evidence="12">
    <location>
        <begin position="88"/>
        <end position="573"/>
    </location>
</feature>
<feature type="transmembrane region" description="Helical" evidence="10">
    <location>
        <begin position="212"/>
        <end position="244"/>
    </location>
</feature>
<gene>
    <name evidence="14" type="ORF">IEQ34_007788</name>
</gene>
<dbReference type="Pfam" id="PF02705">
    <property type="entry name" value="K_trans"/>
    <property type="match status" value="1"/>
</dbReference>
<feature type="transmembrane region" description="Helical" evidence="10">
    <location>
        <begin position="256"/>
        <end position="274"/>
    </location>
</feature>
<keyword evidence="8 10" id="KW-0406">Ion transport</keyword>
<keyword evidence="9 10" id="KW-0472">Membrane</keyword>
<reference evidence="14 15" key="1">
    <citation type="journal article" date="2021" name="Hortic Res">
        <title>Chromosome-scale assembly of the Dendrobium chrysotoxum genome enhances the understanding of orchid evolution.</title>
        <authorList>
            <person name="Zhang Y."/>
            <person name="Zhang G.Q."/>
            <person name="Zhang D."/>
            <person name="Liu X.D."/>
            <person name="Xu X.Y."/>
            <person name="Sun W.H."/>
            <person name="Yu X."/>
            <person name="Zhu X."/>
            <person name="Wang Z.W."/>
            <person name="Zhao X."/>
            <person name="Zhong W.Y."/>
            <person name="Chen H."/>
            <person name="Yin W.L."/>
            <person name="Huang T."/>
            <person name="Niu S.C."/>
            <person name="Liu Z.J."/>
        </authorList>
    </citation>
    <scope>NUCLEOTIDE SEQUENCE [LARGE SCALE GENOMIC DNA]</scope>
    <source>
        <strain evidence="14">Lindl</strain>
    </source>
</reference>
<dbReference type="InterPro" id="IPR003855">
    <property type="entry name" value="K+_transporter"/>
</dbReference>
<evidence type="ECO:0000313" key="14">
    <source>
        <dbReference type="EMBL" id="KAH0463206.1"/>
    </source>
</evidence>
<keyword evidence="6 10" id="KW-0630">Potassium</keyword>
<keyword evidence="5 10" id="KW-0812">Transmembrane</keyword>
<comment type="subcellular location">
    <subcellularLocation>
        <location evidence="1 10">Membrane</location>
        <topology evidence="1 10">Multi-pass membrane protein</topology>
    </subcellularLocation>
</comment>
<evidence type="ECO:0000256" key="2">
    <source>
        <dbReference type="ARBA" id="ARBA00008440"/>
    </source>
</evidence>
<dbReference type="Proteomes" id="UP000775213">
    <property type="component" value="Unassembled WGS sequence"/>
</dbReference>